<gene>
    <name evidence="2" type="ORF">NCTC12218_01492</name>
</gene>
<name>A0A7Z7VX93_STASC</name>
<dbReference type="EMBL" id="UHEF01000001">
    <property type="protein sequence ID" value="SUM89019.1"/>
    <property type="molecule type" value="Genomic_DNA"/>
</dbReference>
<dbReference type="Proteomes" id="UP000264146">
    <property type="component" value="Chromosome"/>
</dbReference>
<reference evidence="1 3" key="2">
    <citation type="submission" date="2020-11" db="EMBL/GenBank/DDBJ databases">
        <authorList>
            <consortium name="Pathogen Informatics"/>
        </authorList>
    </citation>
    <scope>NUCLEOTIDE SEQUENCE [LARGE SCALE GENOMIC DNA]</scope>
    <source>
        <strain evidence="1 3">NCTC12218</strain>
    </source>
</reference>
<evidence type="ECO:0000313" key="1">
    <source>
        <dbReference type="EMBL" id="CAD7359830.1"/>
    </source>
</evidence>
<evidence type="ECO:0000313" key="3">
    <source>
        <dbReference type="Proteomes" id="UP000264146"/>
    </source>
</evidence>
<dbReference type="AlphaFoldDB" id="A0A7Z7VX93"/>
<proteinExistence type="predicted"/>
<accession>A0A7Z7VX93</accession>
<dbReference type="RefSeq" id="WP_126496583.1">
    <property type="nucleotide sequence ID" value="NZ_LR962863.1"/>
</dbReference>
<evidence type="ECO:0000313" key="2">
    <source>
        <dbReference type="EMBL" id="SUM89019.1"/>
    </source>
</evidence>
<dbReference type="EMBL" id="LR962863">
    <property type="protein sequence ID" value="CAD7359830.1"/>
    <property type="molecule type" value="Genomic_DNA"/>
</dbReference>
<organism evidence="2">
    <name type="scientific">Staphylococcus schleiferi</name>
    <dbReference type="NCBI Taxonomy" id="1295"/>
    <lineage>
        <taxon>Bacteria</taxon>
        <taxon>Bacillati</taxon>
        <taxon>Bacillota</taxon>
        <taxon>Bacilli</taxon>
        <taxon>Bacillales</taxon>
        <taxon>Staphylococcaceae</taxon>
        <taxon>Staphylococcus</taxon>
    </lineage>
</organism>
<sequence length="232" mass="27203">MIELPAIENDRSKRIEHKGQVITIKQLAEACGATPQVVRQRLFRHGWSVEDVLNNGANRTNKIDLTKEQHTNFVSANLTYGLVRERLSAGWDLDLACRLSKKFKGDADNIYYDFHKGDRKIKAPYSRMLEAQEYGVDIKTITRRLAKGYDLEDALNKPIKRKYQEPIYIERDYALESYQAYQRYMAEKSRNRKPWLKTVPQRHERTDYGDYLFEHAGTAKIKTDMYGHQQLI</sequence>
<protein>
    <submittedName>
        <fullName evidence="2">Putative phage leukocidin protein</fullName>
    </submittedName>
</protein>
<reference evidence="2" key="1">
    <citation type="submission" date="2018-06" db="EMBL/GenBank/DDBJ databases">
        <authorList>
            <consortium name="Pathogen Informatics"/>
            <person name="Doyle S."/>
        </authorList>
    </citation>
    <scope>NUCLEOTIDE SEQUENCE [LARGE SCALE GENOMIC DNA]</scope>
    <source>
        <strain evidence="2">NCTC12218</strain>
    </source>
</reference>